<dbReference type="RefSeq" id="WP_019622250.1">
    <property type="nucleotide sequence ID" value="NZ_AP014545.1"/>
</dbReference>
<dbReference type="Proteomes" id="UP000595663">
    <property type="component" value="Chromosome"/>
</dbReference>
<feature type="transmembrane region" description="Helical" evidence="1">
    <location>
        <begin position="6"/>
        <end position="26"/>
    </location>
</feature>
<proteinExistence type="predicted"/>
<dbReference type="KEGG" id="ajp:AMJAP_1831"/>
<name>A0A7R6PAI2_9GAMM</name>
<keyword evidence="1" id="KW-0812">Transmembrane</keyword>
<evidence type="ECO:0008006" key="4">
    <source>
        <dbReference type="Google" id="ProtNLM"/>
    </source>
</evidence>
<keyword evidence="3" id="KW-1185">Reference proteome</keyword>
<protein>
    <recommendedName>
        <fullName evidence="4">DNA topoisomerase I</fullName>
    </recommendedName>
</protein>
<keyword evidence="1" id="KW-0472">Membrane</keyword>
<evidence type="ECO:0000256" key="1">
    <source>
        <dbReference type="SAM" id="Phobius"/>
    </source>
</evidence>
<reference evidence="2 3" key="1">
    <citation type="journal article" date="2008" name="Int. J. Syst. Evol. Microbiol.">
        <title>Amphritea japonica sp. nov. and Amphritea balenae sp. nov., isolated from the sediment adjacent to sperm whale carcasses off Kagoshima, Japan.</title>
        <authorList>
            <person name="Miyazaki M."/>
            <person name="Nogi Y."/>
            <person name="Fujiwara Y."/>
            <person name="Kawato M."/>
            <person name="Nagahama T."/>
            <person name="Kubokawa K."/>
            <person name="Horikoshi K."/>
        </authorList>
    </citation>
    <scope>NUCLEOTIDE SEQUENCE [LARGE SCALE GENOMIC DNA]</scope>
    <source>
        <strain evidence="2 3">ATCC BAA-1530</strain>
    </source>
</reference>
<evidence type="ECO:0000313" key="3">
    <source>
        <dbReference type="Proteomes" id="UP000595663"/>
    </source>
</evidence>
<keyword evidence="1" id="KW-1133">Transmembrane helix</keyword>
<dbReference type="AlphaFoldDB" id="A0A7R6PAI2"/>
<organism evidence="2 3">
    <name type="scientific">Amphritea japonica ATCC BAA-1530</name>
    <dbReference type="NCBI Taxonomy" id="1278309"/>
    <lineage>
        <taxon>Bacteria</taxon>
        <taxon>Pseudomonadati</taxon>
        <taxon>Pseudomonadota</taxon>
        <taxon>Gammaproteobacteria</taxon>
        <taxon>Oceanospirillales</taxon>
        <taxon>Oceanospirillaceae</taxon>
        <taxon>Amphritea</taxon>
    </lineage>
</organism>
<gene>
    <name evidence="2" type="ORF">AMJAP_1831</name>
</gene>
<evidence type="ECO:0000313" key="2">
    <source>
        <dbReference type="EMBL" id="BBB26422.1"/>
    </source>
</evidence>
<dbReference type="OrthoDB" id="6087293at2"/>
<dbReference type="EMBL" id="AP014545">
    <property type="protein sequence ID" value="BBB26422.1"/>
    <property type="molecule type" value="Genomic_DNA"/>
</dbReference>
<sequence>MLQDNLIFLFSLIAVGFVALLVNYFISTREHQQEYRAKRLKELRKQSDDALTTLAVLREANCRHEITDALSSYIIGMIEEIAQLAPNSDLLQEISAQKEGADRASPIPGGFSNDRALKRAQIHIQHAEKLCIQLAKQGKLNVTRAKQYQHDLYWLHVCVFADAHIEQGNYYMARDDKLVAMSHYKHAKAIIARTNVPQKQKQDYVDKIRELLNKARPSSAMATGNLAASLDELATQKNSDE</sequence>
<accession>A0A7R6PAI2</accession>